<feature type="compositionally biased region" description="Polar residues" evidence="1">
    <location>
        <begin position="1"/>
        <end position="14"/>
    </location>
</feature>
<keyword evidence="3" id="KW-1185">Reference proteome</keyword>
<accession>A0A9N9E5T0</accession>
<dbReference type="AlphaFoldDB" id="A0A9N9E5T0"/>
<evidence type="ECO:0000313" key="2">
    <source>
        <dbReference type="EMBL" id="CAG8660923.1"/>
    </source>
</evidence>
<name>A0A9N9E5T0_9GLOM</name>
<protein>
    <submittedName>
        <fullName evidence="2">2908_t:CDS:1</fullName>
    </submittedName>
</protein>
<evidence type="ECO:0000256" key="1">
    <source>
        <dbReference type="SAM" id="MobiDB-lite"/>
    </source>
</evidence>
<dbReference type="EMBL" id="CAJVPL010005841">
    <property type="protein sequence ID" value="CAG8660923.1"/>
    <property type="molecule type" value="Genomic_DNA"/>
</dbReference>
<dbReference type="Proteomes" id="UP000789831">
    <property type="component" value="Unassembled WGS sequence"/>
</dbReference>
<proteinExistence type="predicted"/>
<organism evidence="2 3">
    <name type="scientific">Ambispora gerdemannii</name>
    <dbReference type="NCBI Taxonomy" id="144530"/>
    <lineage>
        <taxon>Eukaryota</taxon>
        <taxon>Fungi</taxon>
        <taxon>Fungi incertae sedis</taxon>
        <taxon>Mucoromycota</taxon>
        <taxon>Glomeromycotina</taxon>
        <taxon>Glomeromycetes</taxon>
        <taxon>Archaeosporales</taxon>
        <taxon>Ambisporaceae</taxon>
        <taxon>Ambispora</taxon>
    </lineage>
</organism>
<reference evidence="2" key="1">
    <citation type="submission" date="2021-06" db="EMBL/GenBank/DDBJ databases">
        <authorList>
            <person name="Kallberg Y."/>
            <person name="Tangrot J."/>
            <person name="Rosling A."/>
        </authorList>
    </citation>
    <scope>NUCLEOTIDE SEQUENCE</scope>
    <source>
        <strain evidence="2">MT106</strain>
    </source>
</reference>
<dbReference type="OrthoDB" id="10445768at2759"/>
<gene>
    <name evidence="2" type="ORF">AGERDE_LOCUS11809</name>
</gene>
<sequence length="82" mass="9094">MSNSTFTLHPSKTAMDTRNDLEMHQTNGEEERESGTSTIQVRKIAVNDALSASENNLKAYRNIRKGKQAGTSSLHNFPSTIQ</sequence>
<comment type="caution">
    <text evidence="2">The sequence shown here is derived from an EMBL/GenBank/DDBJ whole genome shotgun (WGS) entry which is preliminary data.</text>
</comment>
<evidence type="ECO:0000313" key="3">
    <source>
        <dbReference type="Proteomes" id="UP000789831"/>
    </source>
</evidence>
<feature type="region of interest" description="Disordered" evidence="1">
    <location>
        <begin position="1"/>
        <end position="38"/>
    </location>
</feature>
<feature type="compositionally biased region" description="Basic and acidic residues" evidence="1">
    <location>
        <begin position="15"/>
        <end position="29"/>
    </location>
</feature>
<feature type="non-terminal residue" evidence="2">
    <location>
        <position position="1"/>
    </location>
</feature>